<dbReference type="AlphaFoldDB" id="A0ABC9NF76"/>
<protein>
    <submittedName>
        <fullName evidence="1">Uncharacterized protein</fullName>
    </submittedName>
</protein>
<reference evidence="1" key="2">
    <citation type="submission" date="2013-11" db="EMBL/GenBank/DDBJ databases">
        <title>Draft genome sequence of Bacteroides uniformis (ATCC 8492).</title>
        <authorList>
            <person name="Sudarsanam P."/>
            <person name="Ley R."/>
            <person name="Guruge J."/>
            <person name="Turnbaugh P.J."/>
            <person name="Mahowald M."/>
            <person name="Liep D."/>
            <person name="Gordon J."/>
        </authorList>
    </citation>
    <scope>NUCLEOTIDE SEQUENCE</scope>
    <source>
        <strain evidence="1">ATCC 8492</strain>
    </source>
</reference>
<evidence type="ECO:0000313" key="2">
    <source>
        <dbReference type="Proteomes" id="UP000004110"/>
    </source>
</evidence>
<dbReference type="EMBL" id="AAYH02000038">
    <property type="protein sequence ID" value="EDO55344.1"/>
    <property type="molecule type" value="Genomic_DNA"/>
</dbReference>
<dbReference type="Proteomes" id="UP000004110">
    <property type="component" value="Unassembled WGS sequence"/>
</dbReference>
<comment type="caution">
    <text evidence="1">The sequence shown here is derived from an EMBL/GenBank/DDBJ whole genome shotgun (WGS) entry which is preliminary data.</text>
</comment>
<reference evidence="1" key="1">
    <citation type="submission" date="2007-06" db="EMBL/GenBank/DDBJ databases">
        <authorList>
            <person name="Fulton L."/>
            <person name="Clifton S."/>
            <person name="Fulton B."/>
            <person name="Xu J."/>
            <person name="Minx P."/>
            <person name="Pepin K.H."/>
            <person name="Johnson M."/>
            <person name="Thiruvilangam P."/>
            <person name="Bhonagiri V."/>
            <person name="Nash W.E."/>
            <person name="Mardis E.R."/>
            <person name="Wilson R.K."/>
        </authorList>
    </citation>
    <scope>NUCLEOTIDE SEQUENCE [LARGE SCALE GENOMIC DNA]</scope>
    <source>
        <strain evidence="1">ATCC 8492</strain>
    </source>
</reference>
<gene>
    <name evidence="1" type="ORF">BACUNI_01016</name>
</gene>
<organism evidence="1 2">
    <name type="scientific">Bacteroides uniformis (strain ATCC 8492 / DSM 6597 / CCUG 4942 / CIP 103695 / JCM 5828 / KCTC 5204 / NCTC 13054 / VPI 0061)</name>
    <dbReference type="NCBI Taxonomy" id="411479"/>
    <lineage>
        <taxon>Bacteria</taxon>
        <taxon>Pseudomonadati</taxon>
        <taxon>Bacteroidota</taxon>
        <taxon>Bacteroidia</taxon>
        <taxon>Bacteroidales</taxon>
        <taxon>Bacteroidaceae</taxon>
        <taxon>Bacteroides</taxon>
    </lineage>
</organism>
<keyword evidence="2" id="KW-1185">Reference proteome</keyword>
<evidence type="ECO:0000313" key="1">
    <source>
        <dbReference type="EMBL" id="EDO55344.1"/>
    </source>
</evidence>
<sequence length="35" mass="4284">MIINELICLQRYADCHLSKDKYRSARFQNYTFIQT</sequence>
<name>A0ABC9NF76_BACUC</name>
<accession>A0ABC9NF76</accession>
<proteinExistence type="predicted"/>